<dbReference type="AlphaFoldDB" id="A0A1W1H6A6"/>
<protein>
    <submittedName>
        <fullName evidence="2">Uncharacterized protein</fullName>
    </submittedName>
</protein>
<organism evidence="2 3">
    <name type="scientific">Desulfamplus magnetovallimortis</name>
    <dbReference type="NCBI Taxonomy" id="1246637"/>
    <lineage>
        <taxon>Bacteria</taxon>
        <taxon>Pseudomonadati</taxon>
        <taxon>Thermodesulfobacteriota</taxon>
        <taxon>Desulfobacteria</taxon>
        <taxon>Desulfobacterales</taxon>
        <taxon>Desulfobacteraceae</taxon>
        <taxon>Desulfamplus</taxon>
    </lineage>
</organism>
<keyword evidence="1" id="KW-0812">Transmembrane</keyword>
<accession>A0A1W1H6A6</accession>
<gene>
    <name evidence="2" type="ORF">MTBBW1_1220020</name>
</gene>
<evidence type="ECO:0000256" key="1">
    <source>
        <dbReference type="SAM" id="Phobius"/>
    </source>
</evidence>
<proteinExistence type="predicted"/>
<evidence type="ECO:0000313" key="2">
    <source>
        <dbReference type="EMBL" id="SLM28020.1"/>
    </source>
</evidence>
<dbReference type="STRING" id="1246637.MTBBW1_1220020"/>
<keyword evidence="3" id="KW-1185">Reference proteome</keyword>
<evidence type="ECO:0000313" key="3">
    <source>
        <dbReference type="Proteomes" id="UP000191931"/>
    </source>
</evidence>
<reference evidence="2 3" key="1">
    <citation type="submission" date="2017-03" db="EMBL/GenBank/DDBJ databases">
        <authorList>
            <person name="Afonso C.L."/>
            <person name="Miller P.J."/>
            <person name="Scott M.A."/>
            <person name="Spackman E."/>
            <person name="Goraichik I."/>
            <person name="Dimitrov K.M."/>
            <person name="Suarez D.L."/>
            <person name="Swayne D.E."/>
        </authorList>
    </citation>
    <scope>NUCLEOTIDE SEQUENCE [LARGE SCALE GENOMIC DNA]</scope>
    <source>
        <strain evidence="2">PRJEB14757</strain>
    </source>
</reference>
<feature type="transmembrane region" description="Helical" evidence="1">
    <location>
        <begin position="81"/>
        <end position="100"/>
    </location>
</feature>
<dbReference type="Proteomes" id="UP000191931">
    <property type="component" value="Unassembled WGS sequence"/>
</dbReference>
<name>A0A1W1H6A6_9BACT</name>
<keyword evidence="1" id="KW-0472">Membrane</keyword>
<sequence>MGNMKNKINIKEISQKSMLCPDSVCPEMEGIASETLISSCGSASSEKKRMEPDNVGEESFESGFVFRNGVLYFSRELERKVLFFMTMVMLLAGIAVKMGIF</sequence>
<dbReference type="EMBL" id="FWEV01000027">
    <property type="protein sequence ID" value="SLM28020.1"/>
    <property type="molecule type" value="Genomic_DNA"/>
</dbReference>
<keyword evidence="1" id="KW-1133">Transmembrane helix</keyword>